<dbReference type="InterPro" id="IPR023578">
    <property type="entry name" value="Ras_GEF_dom_sf"/>
</dbReference>
<dbReference type="Pfam" id="PF00618">
    <property type="entry name" value="RasGEF_N"/>
    <property type="match status" value="1"/>
</dbReference>
<evidence type="ECO:0000256" key="2">
    <source>
        <dbReference type="SAM" id="Coils"/>
    </source>
</evidence>
<dbReference type="Gene3D" id="1.10.510.10">
    <property type="entry name" value="Transferase(Phosphotransferase) domain 1"/>
    <property type="match status" value="1"/>
</dbReference>
<proteinExistence type="predicted"/>
<dbReference type="InterPro" id="IPR001895">
    <property type="entry name" value="RASGEF_cat_dom"/>
</dbReference>
<dbReference type="PANTHER" id="PTHR44329">
    <property type="entry name" value="SERINE/THREONINE-PROTEIN KINASE TNNI3K-RELATED"/>
    <property type="match status" value="1"/>
</dbReference>
<dbReference type="InterPro" id="IPR059179">
    <property type="entry name" value="MLKL-like_MCAfunc"/>
</dbReference>
<evidence type="ECO:0000313" key="7">
    <source>
        <dbReference type="EMBL" id="KAL0947206.1"/>
    </source>
</evidence>
<organism evidence="7 8">
    <name type="scientific">Hohenbuehelia grisea</name>
    <dbReference type="NCBI Taxonomy" id="104357"/>
    <lineage>
        <taxon>Eukaryota</taxon>
        <taxon>Fungi</taxon>
        <taxon>Dikarya</taxon>
        <taxon>Basidiomycota</taxon>
        <taxon>Agaricomycotina</taxon>
        <taxon>Agaricomycetes</taxon>
        <taxon>Agaricomycetidae</taxon>
        <taxon>Agaricales</taxon>
        <taxon>Pleurotineae</taxon>
        <taxon>Pleurotaceae</taxon>
        <taxon>Hohenbuehelia</taxon>
    </lineage>
</organism>
<dbReference type="PROSITE" id="PS50009">
    <property type="entry name" value="RASGEF_CAT"/>
    <property type="match status" value="1"/>
</dbReference>
<dbReference type="InterPro" id="IPR051681">
    <property type="entry name" value="Ser/Thr_Kinases-Pseudokinases"/>
</dbReference>
<feature type="compositionally biased region" description="Low complexity" evidence="3">
    <location>
        <begin position="567"/>
        <end position="585"/>
    </location>
</feature>
<dbReference type="SMART" id="SM00229">
    <property type="entry name" value="RasGEFN"/>
    <property type="match status" value="1"/>
</dbReference>
<feature type="region of interest" description="Disordered" evidence="3">
    <location>
        <begin position="557"/>
        <end position="661"/>
    </location>
</feature>
<feature type="coiled-coil region" evidence="2">
    <location>
        <begin position="1070"/>
        <end position="1097"/>
    </location>
</feature>
<keyword evidence="2" id="KW-0175">Coiled coil</keyword>
<dbReference type="InterPro" id="IPR008266">
    <property type="entry name" value="Tyr_kinase_AS"/>
</dbReference>
<dbReference type="PROSITE" id="PS00109">
    <property type="entry name" value="PROTEIN_KINASE_TYR"/>
    <property type="match status" value="1"/>
</dbReference>
<feature type="domain" description="Ras-GEF" evidence="4">
    <location>
        <begin position="844"/>
        <end position="1076"/>
    </location>
</feature>
<reference evidence="8" key="1">
    <citation type="submission" date="2024-06" db="EMBL/GenBank/DDBJ databases">
        <title>Multi-omics analyses provide insights into the biosynthesis of the anticancer antibiotic pleurotin in Hohenbuehelia grisea.</title>
        <authorList>
            <person name="Weaver J.A."/>
            <person name="Alberti F."/>
        </authorList>
    </citation>
    <scope>NUCLEOTIDE SEQUENCE [LARGE SCALE GENOMIC DNA]</scope>
    <source>
        <strain evidence="8">T-177</strain>
    </source>
</reference>
<dbReference type="Pfam" id="PF00617">
    <property type="entry name" value="RasGEF"/>
    <property type="match status" value="1"/>
</dbReference>
<keyword evidence="1" id="KW-0344">Guanine-nucleotide releasing factor</keyword>
<evidence type="ECO:0000313" key="8">
    <source>
        <dbReference type="Proteomes" id="UP001556367"/>
    </source>
</evidence>
<dbReference type="CDD" id="cd21037">
    <property type="entry name" value="MLKL_NTD"/>
    <property type="match status" value="1"/>
</dbReference>
<dbReference type="PROSITE" id="PS50212">
    <property type="entry name" value="RASGEF_NTER"/>
    <property type="match status" value="1"/>
</dbReference>
<dbReference type="InterPro" id="IPR001245">
    <property type="entry name" value="Ser-Thr/Tyr_kinase_cat_dom"/>
</dbReference>
<feature type="compositionally biased region" description="Low complexity" evidence="3">
    <location>
        <begin position="646"/>
        <end position="657"/>
    </location>
</feature>
<evidence type="ECO:0000259" key="4">
    <source>
        <dbReference type="PROSITE" id="PS50009"/>
    </source>
</evidence>
<accession>A0ABR3IV48</accession>
<evidence type="ECO:0008006" key="9">
    <source>
        <dbReference type="Google" id="ProtNLM"/>
    </source>
</evidence>
<dbReference type="Pfam" id="PF07714">
    <property type="entry name" value="PK_Tyr_Ser-Thr"/>
    <property type="match status" value="1"/>
</dbReference>
<comment type="caution">
    <text evidence="7">The sequence shown here is derived from an EMBL/GenBank/DDBJ whole genome shotgun (WGS) entry which is preliminary data.</text>
</comment>
<feature type="domain" description="Protein kinase" evidence="5">
    <location>
        <begin position="221"/>
        <end position="486"/>
    </location>
</feature>
<dbReference type="SUPFAM" id="SSF56112">
    <property type="entry name" value="Protein kinase-like (PK-like)"/>
    <property type="match status" value="1"/>
</dbReference>
<evidence type="ECO:0000256" key="1">
    <source>
        <dbReference type="PROSITE-ProRule" id="PRU00168"/>
    </source>
</evidence>
<feature type="domain" description="N-terminal Ras-GEF" evidence="6">
    <location>
        <begin position="684"/>
        <end position="817"/>
    </location>
</feature>
<feature type="compositionally biased region" description="Low complexity" evidence="3">
    <location>
        <begin position="623"/>
        <end position="633"/>
    </location>
</feature>
<dbReference type="InterPro" id="IPR000651">
    <property type="entry name" value="Ras-like_Gua-exchang_fac_N"/>
</dbReference>
<dbReference type="InterPro" id="IPR000719">
    <property type="entry name" value="Prot_kinase_dom"/>
</dbReference>
<dbReference type="Gene3D" id="1.20.870.10">
    <property type="entry name" value="Son of sevenless (SoS) protein Chain: S domain 1"/>
    <property type="match status" value="1"/>
</dbReference>
<keyword evidence="8" id="KW-1185">Reference proteome</keyword>
<feature type="region of interest" description="Disordered" evidence="3">
    <location>
        <begin position="484"/>
        <end position="537"/>
    </location>
</feature>
<dbReference type="SUPFAM" id="SSF48366">
    <property type="entry name" value="Ras GEF"/>
    <property type="match status" value="1"/>
</dbReference>
<protein>
    <recommendedName>
        <fullName evidence="9">Non-specific serine/threonine protein kinase</fullName>
    </recommendedName>
</protein>
<dbReference type="PROSITE" id="PS50011">
    <property type="entry name" value="PROTEIN_KINASE_DOM"/>
    <property type="match status" value="1"/>
</dbReference>
<evidence type="ECO:0000259" key="5">
    <source>
        <dbReference type="PROSITE" id="PS50011"/>
    </source>
</evidence>
<dbReference type="Gene3D" id="1.10.840.10">
    <property type="entry name" value="Ras guanine-nucleotide exchange factors catalytic domain"/>
    <property type="match status" value="1"/>
</dbReference>
<dbReference type="SMART" id="SM00147">
    <property type="entry name" value="RasGEF"/>
    <property type="match status" value="1"/>
</dbReference>
<evidence type="ECO:0000256" key="3">
    <source>
        <dbReference type="SAM" id="MobiDB-lite"/>
    </source>
</evidence>
<sequence>MSVADLFSNFGIPGLEAGVKLLTETYRYAENIKIYRRQCMDMSNRCKQLLLTLQDSSAGLEGTRTIEFADQVEAIISSINRRLSVWSNFSRSRSLLAQTEIREGIDRFNRDIDMAIVAFNINTNMELSRNHSDLAAMQQRDRAEFRELLLEVMRSTDEVRALLDSRSPEAVDGVMESIQLELHDPTLEPAQEHTFKEGLWKLHESTSKLPPLTNLTGQVTQDSLEPVAMGNFNDIFIGTWLDRTKVALRRPRALINAAGAQNRFQREVSIWRELRHQNIVPFHGVVYIGDNVLSVSSWMDNGTVHQYVKKNPTVDRLRLLSETAAGLEYLHLQRVIHGDLRGTNVLVGADGTARLSDFGLSKLLENINPSMASTSAGTNARWSAPELVKPPGTVSTASDVWAFGMFALELMTEERPFSNLLGDLMVIRELDQGKIPQRPGTDATKRGLSDDIWALMKKCWHKKAQSRPSMTDVRMKLAEIRGVPYVPTQPRPQLATGLSSPSSHGAPEGTAPRHSSSRLSLRRPSTSSSNASIKSSASAKSRLRSFFRLPSSAEADRIHEVEEGSDRSSSQLSPISISASPGGSLHSHPNGIPVVRTPDSDHGTNPNFFPGGNGLPASPQMLSPPAISSSLPSNFGTEWGDRRMASSDSASSPATSDMWSEHSNMENLLRRAVLDPAPILNMKGDGSVISGTLEGLVERLLNHNNLTKDVEYRDILLTLCTDFTSPEELFDIVVRHFNQANVDLGANVELRGAHAQRQVETRVNVMILVTYWVSNHHLDLSPKLRSQMHEFAVTALSERTSSNAMKARAKDIISGLEQRNVHRQESASPLLSPRRKIPRTSDLVPRDVAIAMTLLEGDKFVQILPAGYIGYLRKSTDAYCVDTALAINAQITYWVKRSILRCDAIKDRCEALKFFVNTADECRIMRNFTSMAAVMRALQSDVITRLKVTMEELSPPARNLLEQLKKRLHPGDDASYLGYRQALNEPTSHAARNACIPWLQLHLQDLDLVFRHNRPVTFIDGRPLINFERYSRFTAKLKEILYCKPPDVERFRSQGQLAYLENQLRKIELSDDAEHALEEKSRAHETEERRIRRLRLRERDNLGFRT</sequence>
<feature type="compositionally biased region" description="Low complexity" evidence="3">
    <location>
        <begin position="512"/>
        <end position="537"/>
    </location>
</feature>
<dbReference type="CDD" id="cd06224">
    <property type="entry name" value="REM"/>
    <property type="match status" value="1"/>
</dbReference>
<name>A0ABR3IV48_9AGAR</name>
<dbReference type="InterPro" id="IPR011009">
    <property type="entry name" value="Kinase-like_dom_sf"/>
</dbReference>
<dbReference type="EMBL" id="JASNQZ010000015">
    <property type="protein sequence ID" value="KAL0947206.1"/>
    <property type="molecule type" value="Genomic_DNA"/>
</dbReference>
<feature type="compositionally biased region" description="Basic and acidic residues" evidence="3">
    <location>
        <begin position="557"/>
        <end position="566"/>
    </location>
</feature>
<dbReference type="InterPro" id="IPR036964">
    <property type="entry name" value="RASGEF_cat_dom_sf"/>
</dbReference>
<dbReference type="Proteomes" id="UP001556367">
    <property type="component" value="Unassembled WGS sequence"/>
</dbReference>
<evidence type="ECO:0000259" key="6">
    <source>
        <dbReference type="PROSITE" id="PS50212"/>
    </source>
</evidence>
<gene>
    <name evidence="7" type="ORF">HGRIS_013323</name>
</gene>